<evidence type="ECO:0000256" key="3">
    <source>
        <dbReference type="ARBA" id="ARBA00023180"/>
    </source>
</evidence>
<reference evidence="4 5" key="1">
    <citation type="submission" date="2021-06" db="EMBL/GenBank/DDBJ databases">
        <authorList>
            <person name="Palmer J.M."/>
        </authorList>
    </citation>
    <scope>NUCLEOTIDE SEQUENCE [LARGE SCALE GENOMIC DNA]</scope>
    <source>
        <strain evidence="5">if_2019</strain>
        <tissue evidence="4">Muscle</tissue>
    </source>
</reference>
<proteinExistence type="predicted"/>
<evidence type="ECO:0000313" key="4">
    <source>
        <dbReference type="EMBL" id="MEQ2246470.1"/>
    </source>
</evidence>
<name>A0ABV0UPX6_9TELE</name>
<keyword evidence="5" id="KW-1185">Reference proteome</keyword>
<sequence length="69" mass="7693">RSFVIVYCPQVIEIVRVFVMDANDEPPEFQNLPFTIDVPEDTAPGSSIYRVHAVDKDLGSGGSVSYYLQ</sequence>
<feature type="non-terminal residue" evidence="4">
    <location>
        <position position="1"/>
    </location>
</feature>
<keyword evidence="2" id="KW-0472">Membrane</keyword>
<evidence type="ECO:0000313" key="5">
    <source>
        <dbReference type="Proteomes" id="UP001482620"/>
    </source>
</evidence>
<dbReference type="PANTHER" id="PTHR24028:SF328">
    <property type="entry name" value="CADHERIN-3"/>
    <property type="match status" value="1"/>
</dbReference>
<protein>
    <submittedName>
        <fullName evidence="4">Cadherin- member 1</fullName>
    </submittedName>
</protein>
<dbReference type="Gene3D" id="2.60.40.60">
    <property type="entry name" value="Cadherins"/>
    <property type="match status" value="1"/>
</dbReference>
<dbReference type="InterPro" id="IPR050174">
    <property type="entry name" value="Protocadherin/Cadherin-CA"/>
</dbReference>
<comment type="subcellular location">
    <subcellularLocation>
        <location evidence="1">Membrane</location>
    </subcellularLocation>
</comment>
<gene>
    <name evidence="4" type="primary">CDHR1_3</name>
    <name evidence="4" type="ORF">ILYODFUR_038802</name>
</gene>
<accession>A0ABV0UPX6</accession>
<dbReference type="SUPFAM" id="SSF49313">
    <property type="entry name" value="Cadherin-like"/>
    <property type="match status" value="1"/>
</dbReference>
<dbReference type="InterPro" id="IPR015919">
    <property type="entry name" value="Cadherin-like_sf"/>
</dbReference>
<dbReference type="CDD" id="cd11304">
    <property type="entry name" value="Cadherin_repeat"/>
    <property type="match status" value="1"/>
</dbReference>
<feature type="non-terminal residue" evidence="4">
    <location>
        <position position="69"/>
    </location>
</feature>
<comment type="caution">
    <text evidence="4">The sequence shown here is derived from an EMBL/GenBank/DDBJ whole genome shotgun (WGS) entry which is preliminary data.</text>
</comment>
<evidence type="ECO:0000256" key="1">
    <source>
        <dbReference type="ARBA" id="ARBA00004370"/>
    </source>
</evidence>
<organism evidence="4 5">
    <name type="scientific">Ilyodon furcidens</name>
    <name type="common">goldbreast splitfin</name>
    <dbReference type="NCBI Taxonomy" id="33524"/>
    <lineage>
        <taxon>Eukaryota</taxon>
        <taxon>Metazoa</taxon>
        <taxon>Chordata</taxon>
        <taxon>Craniata</taxon>
        <taxon>Vertebrata</taxon>
        <taxon>Euteleostomi</taxon>
        <taxon>Actinopterygii</taxon>
        <taxon>Neopterygii</taxon>
        <taxon>Teleostei</taxon>
        <taxon>Neoteleostei</taxon>
        <taxon>Acanthomorphata</taxon>
        <taxon>Ovalentaria</taxon>
        <taxon>Atherinomorphae</taxon>
        <taxon>Cyprinodontiformes</taxon>
        <taxon>Goodeidae</taxon>
        <taxon>Ilyodon</taxon>
    </lineage>
</organism>
<evidence type="ECO:0000256" key="2">
    <source>
        <dbReference type="ARBA" id="ARBA00023136"/>
    </source>
</evidence>
<dbReference type="PANTHER" id="PTHR24028">
    <property type="entry name" value="CADHERIN-87A"/>
    <property type="match status" value="1"/>
</dbReference>
<keyword evidence="3" id="KW-0325">Glycoprotein</keyword>
<dbReference type="Proteomes" id="UP001482620">
    <property type="component" value="Unassembled WGS sequence"/>
</dbReference>
<dbReference type="EMBL" id="JAHRIQ010079740">
    <property type="protein sequence ID" value="MEQ2246470.1"/>
    <property type="molecule type" value="Genomic_DNA"/>
</dbReference>